<keyword evidence="1" id="KW-1133">Transmembrane helix</keyword>
<dbReference type="Proteomes" id="UP000571751">
    <property type="component" value="Unassembled WGS sequence"/>
</dbReference>
<dbReference type="AlphaFoldDB" id="A0A7J9PTF6"/>
<proteinExistence type="predicted"/>
<protein>
    <submittedName>
        <fullName evidence="2">Uncharacterized protein</fullName>
    </submittedName>
</protein>
<comment type="caution">
    <text evidence="2">The sequence shown here is derived from an EMBL/GenBank/DDBJ whole genome shotgun (WGS) entry which is preliminary data.</text>
</comment>
<name>A0A7J9PTF6_METMI</name>
<evidence type="ECO:0000256" key="1">
    <source>
        <dbReference type="SAM" id="Phobius"/>
    </source>
</evidence>
<reference evidence="2 3" key="1">
    <citation type="submission" date="2020-07" db="EMBL/GenBank/DDBJ databases">
        <title>Genomic Encyclopedia of Type Strains, Phase IV (KMG-V): Genome sequencing to study the core and pangenomes of soil and plant-associated prokaryotes.</title>
        <authorList>
            <person name="Whitman W."/>
        </authorList>
    </citation>
    <scope>NUCLEOTIDE SEQUENCE [LARGE SCALE GENOMIC DNA]</scope>
    <source>
        <strain evidence="2 3">C14</strain>
    </source>
</reference>
<sequence length="62" mass="7209">MLEILTSLTLREIHKIVFTGFLAFVFIYLSIKGPKNMAMPIKEFRMIQGVSLFSIVYVNWVI</sequence>
<feature type="transmembrane region" description="Helical" evidence="1">
    <location>
        <begin position="13"/>
        <end position="31"/>
    </location>
</feature>
<dbReference type="EMBL" id="JACDUP010000002">
    <property type="protein sequence ID" value="MBA2868857.1"/>
    <property type="molecule type" value="Genomic_DNA"/>
</dbReference>
<evidence type="ECO:0000313" key="3">
    <source>
        <dbReference type="Proteomes" id="UP000571751"/>
    </source>
</evidence>
<keyword evidence="1" id="KW-0812">Transmembrane</keyword>
<dbReference type="RefSeq" id="WP_181508006.1">
    <property type="nucleotide sequence ID" value="NZ_JACDUP010000002.1"/>
</dbReference>
<organism evidence="2 3">
    <name type="scientific">Methanococcus maripaludis</name>
    <name type="common">Methanococcus deltae</name>
    <dbReference type="NCBI Taxonomy" id="39152"/>
    <lineage>
        <taxon>Archaea</taxon>
        <taxon>Methanobacteriati</taxon>
        <taxon>Methanobacteriota</taxon>
        <taxon>Methanomada group</taxon>
        <taxon>Methanococci</taxon>
        <taxon>Methanococcales</taxon>
        <taxon>Methanococcaceae</taxon>
        <taxon>Methanococcus</taxon>
    </lineage>
</organism>
<keyword evidence="1" id="KW-0472">Membrane</keyword>
<gene>
    <name evidence="2" type="ORF">HNP95_001036</name>
</gene>
<accession>A0A7J9PTF6</accession>
<feature type="transmembrane region" description="Helical" evidence="1">
    <location>
        <begin position="43"/>
        <end position="60"/>
    </location>
</feature>
<evidence type="ECO:0000313" key="2">
    <source>
        <dbReference type="EMBL" id="MBA2868857.1"/>
    </source>
</evidence>